<feature type="compositionally biased region" description="Polar residues" evidence="1">
    <location>
        <begin position="87"/>
        <end position="101"/>
    </location>
</feature>
<dbReference type="InParanoid" id="A0A0L0HDP4"/>
<feature type="region of interest" description="Disordered" evidence="1">
    <location>
        <begin position="79"/>
        <end position="153"/>
    </location>
</feature>
<reference evidence="2 3" key="1">
    <citation type="submission" date="2009-08" db="EMBL/GenBank/DDBJ databases">
        <title>The Genome Sequence of Spizellomyces punctatus strain DAOM BR117.</title>
        <authorList>
            <consortium name="The Broad Institute Genome Sequencing Platform"/>
            <person name="Russ C."/>
            <person name="Cuomo C."/>
            <person name="Shea T."/>
            <person name="Young S.K."/>
            <person name="Zeng Q."/>
            <person name="Koehrsen M."/>
            <person name="Haas B."/>
            <person name="Borodovsky M."/>
            <person name="Guigo R."/>
            <person name="Alvarado L."/>
            <person name="Berlin A."/>
            <person name="Bochicchio J."/>
            <person name="Borenstein D."/>
            <person name="Chapman S."/>
            <person name="Chen Z."/>
            <person name="Engels R."/>
            <person name="Freedman E."/>
            <person name="Gellesch M."/>
            <person name="Goldberg J."/>
            <person name="Griggs A."/>
            <person name="Gujja S."/>
            <person name="Heiman D."/>
            <person name="Hepburn T."/>
            <person name="Howarth C."/>
            <person name="Jen D."/>
            <person name="Larson L."/>
            <person name="Lewis B."/>
            <person name="Mehta T."/>
            <person name="Park D."/>
            <person name="Pearson M."/>
            <person name="Roberts A."/>
            <person name="Saif S."/>
            <person name="Shenoy N."/>
            <person name="Sisk P."/>
            <person name="Stolte C."/>
            <person name="Sykes S."/>
            <person name="Thomson T."/>
            <person name="Walk T."/>
            <person name="White J."/>
            <person name="Yandava C."/>
            <person name="Burger G."/>
            <person name="Gray M.W."/>
            <person name="Holland P.W.H."/>
            <person name="King N."/>
            <person name="Lang F.B.F."/>
            <person name="Roger A.J."/>
            <person name="Ruiz-Trillo I."/>
            <person name="Lander E."/>
            <person name="Nusbaum C."/>
        </authorList>
    </citation>
    <scope>NUCLEOTIDE SEQUENCE [LARGE SCALE GENOMIC DNA]</scope>
    <source>
        <strain evidence="2 3">DAOM BR117</strain>
    </source>
</reference>
<feature type="region of interest" description="Disordered" evidence="1">
    <location>
        <begin position="471"/>
        <end position="736"/>
    </location>
</feature>
<name>A0A0L0HDP4_SPIPD</name>
<feature type="region of interest" description="Disordered" evidence="1">
    <location>
        <begin position="232"/>
        <end position="378"/>
    </location>
</feature>
<feature type="region of interest" description="Disordered" evidence="1">
    <location>
        <begin position="778"/>
        <end position="857"/>
    </location>
</feature>
<dbReference type="EMBL" id="KQ257458">
    <property type="protein sequence ID" value="KNC99131.1"/>
    <property type="molecule type" value="Genomic_DNA"/>
</dbReference>
<dbReference type="PANTHER" id="PTHR21616">
    <property type="entry name" value="CENTROSOME SPINDLE POLE ASSOCIATED PROTEIN"/>
    <property type="match status" value="1"/>
</dbReference>
<dbReference type="GO" id="GO:0000922">
    <property type="term" value="C:spindle pole"/>
    <property type="evidence" value="ECO:0007669"/>
    <property type="project" value="InterPro"/>
</dbReference>
<keyword evidence="3" id="KW-1185">Reference proteome</keyword>
<evidence type="ECO:0000313" key="2">
    <source>
        <dbReference type="EMBL" id="KNC99131.1"/>
    </source>
</evidence>
<feature type="compositionally biased region" description="Basic and acidic residues" evidence="1">
    <location>
        <begin position="103"/>
        <end position="113"/>
    </location>
</feature>
<dbReference type="RefSeq" id="XP_016607171.1">
    <property type="nucleotide sequence ID" value="XM_016753604.1"/>
</dbReference>
<dbReference type="eggNOG" id="ENOG502R9K5">
    <property type="taxonomic scope" value="Eukaryota"/>
</dbReference>
<dbReference type="InterPro" id="IPR026708">
    <property type="entry name" value="CSPP1"/>
</dbReference>
<dbReference type="Proteomes" id="UP000053201">
    <property type="component" value="Unassembled WGS sequence"/>
</dbReference>
<evidence type="ECO:0008006" key="4">
    <source>
        <dbReference type="Google" id="ProtNLM"/>
    </source>
</evidence>
<evidence type="ECO:0000313" key="3">
    <source>
        <dbReference type="Proteomes" id="UP000053201"/>
    </source>
</evidence>
<accession>A0A0L0HDP4</accession>
<feature type="compositionally biased region" description="Basic and acidic residues" evidence="1">
    <location>
        <begin position="351"/>
        <end position="378"/>
    </location>
</feature>
<gene>
    <name evidence="2" type="ORF">SPPG_05390</name>
</gene>
<protein>
    <recommendedName>
        <fullName evidence="4">CCDC66 domain-containing protein</fullName>
    </recommendedName>
</protein>
<feature type="compositionally biased region" description="Polar residues" evidence="1">
    <location>
        <begin position="245"/>
        <end position="254"/>
    </location>
</feature>
<dbReference type="GO" id="GO:0032467">
    <property type="term" value="P:positive regulation of cytokinesis"/>
    <property type="evidence" value="ECO:0007669"/>
    <property type="project" value="InterPro"/>
</dbReference>
<feature type="compositionally biased region" description="Basic and acidic residues" evidence="1">
    <location>
        <begin position="713"/>
        <end position="730"/>
    </location>
</feature>
<organism evidence="2 3">
    <name type="scientific">Spizellomyces punctatus (strain DAOM BR117)</name>
    <dbReference type="NCBI Taxonomy" id="645134"/>
    <lineage>
        <taxon>Eukaryota</taxon>
        <taxon>Fungi</taxon>
        <taxon>Fungi incertae sedis</taxon>
        <taxon>Chytridiomycota</taxon>
        <taxon>Chytridiomycota incertae sedis</taxon>
        <taxon>Chytridiomycetes</taxon>
        <taxon>Spizellomycetales</taxon>
        <taxon>Spizellomycetaceae</taxon>
        <taxon>Spizellomyces</taxon>
    </lineage>
</organism>
<dbReference type="AlphaFoldDB" id="A0A0L0HDP4"/>
<feature type="compositionally biased region" description="Basic and acidic residues" evidence="1">
    <location>
        <begin position="838"/>
        <end position="854"/>
    </location>
</feature>
<dbReference type="GO" id="GO:0005874">
    <property type="term" value="C:microtubule"/>
    <property type="evidence" value="ECO:0007669"/>
    <property type="project" value="InterPro"/>
</dbReference>
<proteinExistence type="predicted"/>
<dbReference type="PANTHER" id="PTHR21616:SF2">
    <property type="entry name" value="CENTROSOME AND SPINDLE POLE-ASSOCIATED PROTEIN 1"/>
    <property type="match status" value="1"/>
</dbReference>
<sequence length="1095" mass="123245">MRDSRIEHDNMAAALHFPAAKLGPGPLGTSEQEDVRRQRFRQELQNDMQSFLAAQAQENPRLRRLRRRQSEVTTSIIDATRGGAGRSQANHQVESAENTGVSHARDNQRERLPYHSATQGHEQELRESQGNSHLPNMHSTTFPNGMWPSNQPSILPFGPSGPYAYSTPIPPIPENPPRWNAPWPDSRMHFERPYYDEFYRGNNIYAPSSGYGPDLRLMPPVNPYERNGYGDMRGLGYLNAGPPQNGFQPEQRNPQPRLDPREQQKRGFSTQMDSKSNQYAAALERQMAERRHAEDQERAFRRQPGYSLGGNPLIGEHTTSSVGVRARGLGNPLPPASAQPPDQSTRQRRTSKSEYLRDLENQIQQKRDRLESEKTFWKSQDEKKDREIAEYNPWGRAGAGAPLRKPDVVVDERLGQLGTSGFQQRQLVQLQNGLGASHVLQEGGNTFLDPGKSTTVGFAANPSTGPPLFASQQSPLPPIPGKEKSFQRGQRNIEGMSATEREELIRKQQIQQNHQEALRRQVAERDAEKARQAAERKAEEEREQARILKEQEELKLRYAKEQEEARKKEEEARLENEKKAAERAAEQERRERAFKEAHLAAQASKVGKRTMKSPVPTPETSNRVSAAPVRSESPPIPTLRNKGFGSNPDNVSAVPAEPAEPPPTFRTNSPPIPTLRGHATASNMAEESIHSIGPPATTPVAQEPDQQMVWAPKTERQPRTKSGGKEKEKLVVQNETSETKAVLDQLIAIQQELEREDRAIQSQLHSSDQVFSIDNTKQTVSQDLPTGHGITSSLRTTQTPEYSASDSIPPAKSEDNLSRHQASRRNSASKIHTRNKSQRFDSFQDKRPSSRDDGQMFAKPSILAQQRAYLEQQDKELRRLREGQNAFLVNENSAREMSPTVEQKGTEADNLVVSTAADRERRKLMIEQFLRDGEADERRTRARKADDRTYSADIDNALQSDSKLVFLRNGGRNGPIDQQNSKLQKDVTIQSRAEFGVSNDNRLGINDDDPASQVEIVEQRNEARLKGLAELQAARERRKCNGDESDIILSFLKREEKRRPRSGRLREREGSIPASSSTYKNLEIGRAGLSLFPNV</sequence>
<feature type="compositionally biased region" description="Polar residues" evidence="1">
    <location>
        <begin position="128"/>
        <end position="153"/>
    </location>
</feature>
<feature type="compositionally biased region" description="Basic and acidic residues" evidence="1">
    <location>
        <begin position="286"/>
        <end position="300"/>
    </location>
</feature>
<evidence type="ECO:0000256" key="1">
    <source>
        <dbReference type="SAM" id="MobiDB-lite"/>
    </source>
</evidence>
<feature type="compositionally biased region" description="Basic and acidic residues" evidence="1">
    <location>
        <begin position="516"/>
        <end position="598"/>
    </location>
</feature>
<dbReference type="STRING" id="645134.A0A0L0HDP4"/>
<feature type="compositionally biased region" description="Polar residues" evidence="1">
    <location>
        <begin position="778"/>
        <end position="806"/>
    </location>
</feature>
<dbReference type="OrthoDB" id="10044099at2759"/>
<dbReference type="OMA" id="HIQPSAM"/>
<dbReference type="GeneID" id="27688766"/>
<feature type="compositionally biased region" description="Polar residues" evidence="1">
    <location>
        <begin position="266"/>
        <end position="279"/>
    </location>
</feature>
<dbReference type="VEuPathDB" id="FungiDB:SPPG_05390"/>